<dbReference type="AlphaFoldDB" id="A0AAD2EA69"/>
<sequence length="144" mass="16500">MIASILKRWISMLQRVGHFYSFVHEPLNILWGVHLLQIPAEVHEAKFPFMIPHVKASSPPISSSIQKVLPHSDEGREVTLGTMSSSGRYEVLICSIMPVIWVSEKIWRSSCTRYITTYDNLTLMKLKKSSESGQSLDEAHQYRQ</sequence>
<protein>
    <submittedName>
        <fullName evidence="1">Uncharacterized protein</fullName>
    </submittedName>
</protein>
<organism evidence="1 2">
    <name type="scientific">Fraxinus pennsylvanica</name>
    <dbReference type="NCBI Taxonomy" id="56036"/>
    <lineage>
        <taxon>Eukaryota</taxon>
        <taxon>Viridiplantae</taxon>
        <taxon>Streptophyta</taxon>
        <taxon>Embryophyta</taxon>
        <taxon>Tracheophyta</taxon>
        <taxon>Spermatophyta</taxon>
        <taxon>Magnoliopsida</taxon>
        <taxon>eudicotyledons</taxon>
        <taxon>Gunneridae</taxon>
        <taxon>Pentapetalae</taxon>
        <taxon>asterids</taxon>
        <taxon>lamiids</taxon>
        <taxon>Lamiales</taxon>
        <taxon>Oleaceae</taxon>
        <taxon>Oleeae</taxon>
        <taxon>Fraxinus</taxon>
    </lineage>
</organism>
<dbReference type="EMBL" id="OU503052">
    <property type="protein sequence ID" value="CAI9780446.1"/>
    <property type="molecule type" value="Genomic_DNA"/>
</dbReference>
<evidence type="ECO:0000313" key="2">
    <source>
        <dbReference type="Proteomes" id="UP000834106"/>
    </source>
</evidence>
<name>A0AAD2EA69_9LAMI</name>
<keyword evidence="2" id="KW-1185">Reference proteome</keyword>
<accession>A0AAD2EA69</accession>
<evidence type="ECO:0000313" key="1">
    <source>
        <dbReference type="EMBL" id="CAI9780446.1"/>
    </source>
</evidence>
<reference evidence="1" key="1">
    <citation type="submission" date="2023-05" db="EMBL/GenBank/DDBJ databases">
        <authorList>
            <person name="Huff M."/>
        </authorList>
    </citation>
    <scope>NUCLEOTIDE SEQUENCE</scope>
</reference>
<dbReference type="Proteomes" id="UP000834106">
    <property type="component" value="Chromosome 17"/>
</dbReference>
<proteinExistence type="predicted"/>
<gene>
    <name evidence="1" type="ORF">FPE_LOCUS27876</name>
</gene>